<dbReference type="GO" id="GO:0009734">
    <property type="term" value="P:auxin-activated signaling pathway"/>
    <property type="evidence" value="ECO:0007669"/>
    <property type="project" value="UniProtKB-KW"/>
</dbReference>
<dbReference type="SUPFAM" id="SSF101936">
    <property type="entry name" value="DNA-binding pseudobarrel domain"/>
    <property type="match status" value="1"/>
</dbReference>
<dbReference type="InterPro" id="IPR015300">
    <property type="entry name" value="DNA-bd_pseudobarrel_sf"/>
</dbReference>
<evidence type="ECO:0000256" key="8">
    <source>
        <dbReference type="ARBA" id="ARBA00023294"/>
    </source>
</evidence>
<dbReference type="Gene3D" id="2.40.330.10">
    <property type="entry name" value="DNA-binding pseudobarrel domain"/>
    <property type="match status" value="1"/>
</dbReference>
<dbReference type="FunFam" id="2.30.30.1040:FF:000001">
    <property type="entry name" value="Auxin response factor"/>
    <property type="match status" value="1"/>
</dbReference>
<dbReference type="Pfam" id="PF02362">
    <property type="entry name" value="B3"/>
    <property type="match status" value="1"/>
</dbReference>
<reference evidence="13" key="1">
    <citation type="submission" date="2021-03" db="EMBL/GenBank/DDBJ databases">
        <authorList>
            <person name="Li Z."/>
            <person name="Yang C."/>
        </authorList>
    </citation>
    <scope>NUCLEOTIDE SEQUENCE</scope>
    <source>
        <strain evidence="13">Dzin_1.0</strain>
        <tissue evidence="13">Leaf</tissue>
    </source>
</reference>
<evidence type="ECO:0000256" key="2">
    <source>
        <dbReference type="ARBA" id="ARBA00004123"/>
    </source>
</evidence>
<evidence type="ECO:0000256" key="4">
    <source>
        <dbReference type="ARBA" id="ARBA00023015"/>
    </source>
</evidence>
<dbReference type="PANTHER" id="PTHR31384:SF183">
    <property type="entry name" value="AUXIN RESPONSE FACTOR"/>
    <property type="match status" value="1"/>
</dbReference>
<dbReference type="PANTHER" id="PTHR31384">
    <property type="entry name" value="AUXIN RESPONSE FACTOR 4-RELATED"/>
    <property type="match status" value="1"/>
</dbReference>
<evidence type="ECO:0000256" key="7">
    <source>
        <dbReference type="ARBA" id="ARBA00023242"/>
    </source>
</evidence>
<keyword evidence="6 9" id="KW-0804">Transcription</keyword>
<keyword evidence="8 9" id="KW-0927">Auxin signaling pathway</keyword>
<dbReference type="FunFam" id="2.40.330.10:FF:000001">
    <property type="entry name" value="Auxin response factor"/>
    <property type="match status" value="1"/>
</dbReference>
<evidence type="ECO:0000313" key="13">
    <source>
        <dbReference type="EMBL" id="KAJ0975635.1"/>
    </source>
</evidence>
<dbReference type="InterPro" id="IPR044835">
    <property type="entry name" value="ARF_plant"/>
</dbReference>
<comment type="function">
    <text evidence="1 9">Auxin response factors (ARFs) are transcriptional factors that bind specifically to the DNA sequence 5'-TGTCTC-3' found in the auxin-responsive promoter elements (AuxREs).</text>
</comment>
<dbReference type="Pfam" id="PF06507">
    <property type="entry name" value="ARF_AD"/>
    <property type="match status" value="1"/>
</dbReference>
<dbReference type="Gene3D" id="3.10.20.90">
    <property type="entry name" value="Phosphatidylinositol 3-kinase Catalytic Subunit, Chain A, domain 1"/>
    <property type="match status" value="1"/>
</dbReference>
<dbReference type="GO" id="GO:0005634">
    <property type="term" value="C:nucleus"/>
    <property type="evidence" value="ECO:0007669"/>
    <property type="project" value="UniProtKB-SubCell"/>
</dbReference>
<keyword evidence="4 9" id="KW-0805">Transcription regulation</keyword>
<reference evidence="13" key="2">
    <citation type="journal article" date="2022" name="Hortic Res">
        <title>The genome of Dioscorea zingiberensis sheds light on the biosynthesis, origin and evolution of the medicinally important diosgenin saponins.</title>
        <authorList>
            <person name="Li Y."/>
            <person name="Tan C."/>
            <person name="Li Z."/>
            <person name="Guo J."/>
            <person name="Li S."/>
            <person name="Chen X."/>
            <person name="Wang C."/>
            <person name="Dai X."/>
            <person name="Yang H."/>
            <person name="Song W."/>
            <person name="Hou L."/>
            <person name="Xu J."/>
            <person name="Tong Z."/>
            <person name="Xu A."/>
            <person name="Yuan X."/>
            <person name="Wang W."/>
            <person name="Yang Q."/>
            <person name="Chen L."/>
            <person name="Sun Z."/>
            <person name="Wang K."/>
            <person name="Pan B."/>
            <person name="Chen J."/>
            <person name="Bao Y."/>
            <person name="Liu F."/>
            <person name="Qi X."/>
            <person name="Gang D.R."/>
            <person name="Wen J."/>
            <person name="Li J."/>
        </authorList>
    </citation>
    <scope>NUCLEOTIDE SEQUENCE</scope>
    <source>
        <strain evidence="13">Dzin_1.0</strain>
    </source>
</reference>
<evidence type="ECO:0000256" key="3">
    <source>
        <dbReference type="ARBA" id="ARBA00007853"/>
    </source>
</evidence>
<evidence type="ECO:0000259" key="11">
    <source>
        <dbReference type="PROSITE" id="PS50863"/>
    </source>
</evidence>
<evidence type="ECO:0000256" key="5">
    <source>
        <dbReference type="ARBA" id="ARBA00023125"/>
    </source>
</evidence>
<comment type="similarity">
    <text evidence="3 9">Belongs to the ARF family.</text>
</comment>
<comment type="caution">
    <text evidence="13">The sequence shown here is derived from an EMBL/GenBank/DDBJ whole genome shotgun (WGS) entry which is preliminary data.</text>
</comment>
<accession>A0A9D5CLY6</accession>
<gene>
    <name evidence="13" type="ORF">J5N97_017600</name>
</gene>
<evidence type="ECO:0000313" key="14">
    <source>
        <dbReference type="Proteomes" id="UP001085076"/>
    </source>
</evidence>
<dbReference type="CDD" id="cd10017">
    <property type="entry name" value="B3_DNA"/>
    <property type="match status" value="1"/>
</dbReference>
<dbReference type="InterPro" id="IPR053793">
    <property type="entry name" value="PB1-like"/>
</dbReference>
<name>A0A9D5CLY6_9LILI</name>
<dbReference type="InterPro" id="IPR010525">
    <property type="entry name" value="ARF_dom"/>
</dbReference>
<evidence type="ECO:0000256" key="6">
    <source>
        <dbReference type="ARBA" id="ARBA00023163"/>
    </source>
</evidence>
<dbReference type="PROSITE" id="PS51745">
    <property type="entry name" value="PB1"/>
    <property type="match status" value="1"/>
</dbReference>
<keyword evidence="7 9" id="KW-0539">Nucleus</keyword>
<feature type="domain" description="TF-B3" evidence="11">
    <location>
        <begin position="121"/>
        <end position="223"/>
    </location>
</feature>
<dbReference type="InterPro" id="IPR003340">
    <property type="entry name" value="B3_DNA-bd"/>
</dbReference>
<protein>
    <recommendedName>
        <fullName evidence="9">Auxin response factor</fullName>
    </recommendedName>
</protein>
<dbReference type="Gene3D" id="2.30.30.1040">
    <property type="match status" value="1"/>
</dbReference>
<dbReference type="GO" id="GO:0006355">
    <property type="term" value="P:regulation of DNA-templated transcription"/>
    <property type="evidence" value="ECO:0007669"/>
    <property type="project" value="InterPro"/>
</dbReference>
<comment type="subunit">
    <text evidence="9">Homodimers and heterodimers.</text>
</comment>
<dbReference type="Proteomes" id="UP001085076">
    <property type="component" value="Miscellaneous, Linkage group lg04"/>
</dbReference>
<evidence type="ECO:0000256" key="9">
    <source>
        <dbReference type="RuleBase" id="RU004561"/>
    </source>
</evidence>
<keyword evidence="5 9" id="KW-0238">DNA-binding</keyword>
<organism evidence="13 14">
    <name type="scientific">Dioscorea zingiberensis</name>
    <dbReference type="NCBI Taxonomy" id="325984"/>
    <lineage>
        <taxon>Eukaryota</taxon>
        <taxon>Viridiplantae</taxon>
        <taxon>Streptophyta</taxon>
        <taxon>Embryophyta</taxon>
        <taxon>Tracheophyta</taxon>
        <taxon>Spermatophyta</taxon>
        <taxon>Magnoliopsida</taxon>
        <taxon>Liliopsida</taxon>
        <taxon>Dioscoreales</taxon>
        <taxon>Dioscoreaceae</taxon>
        <taxon>Dioscorea</taxon>
    </lineage>
</organism>
<proteinExistence type="inferred from homology"/>
<feature type="region of interest" description="Disordered" evidence="10">
    <location>
        <begin position="360"/>
        <end position="385"/>
    </location>
</feature>
<dbReference type="EMBL" id="JAGGNH010000004">
    <property type="protein sequence ID" value="KAJ0975635.1"/>
    <property type="molecule type" value="Genomic_DNA"/>
</dbReference>
<evidence type="ECO:0000256" key="10">
    <source>
        <dbReference type="SAM" id="MobiDB-lite"/>
    </source>
</evidence>
<dbReference type="AlphaFoldDB" id="A0A9D5CLY6"/>
<dbReference type="Pfam" id="PF02309">
    <property type="entry name" value="AUX_IAA"/>
    <property type="match status" value="1"/>
</dbReference>
<keyword evidence="14" id="KW-1185">Reference proteome</keyword>
<dbReference type="PROSITE" id="PS50863">
    <property type="entry name" value="B3"/>
    <property type="match status" value="1"/>
</dbReference>
<evidence type="ECO:0000259" key="12">
    <source>
        <dbReference type="PROSITE" id="PS51745"/>
    </source>
</evidence>
<sequence>MEGSNIQNQDGNDIHTENWRLCAGPNVSIPSVGERVFYFPQGHIEQVEAYVNQDSNRPMPIHGLPSKILCRVVNVQLKAERDTDEVFAQVTLVPEHEQQQENTPLIGTQETTNPNSRVYSFCKILTASDTSTHGGFSILKRHAEECLPPLDMSQQPPVQTLVAKDLHGVEWTFRHIYRGQPKRHLLTTGWSTFVCSKKLVAGDAFIFLRDENGELRVGVRRGMKKPGNSSASVISSQSMQLGVLASASHAITSGTMFSLYYWPRRSPEFLIPYDRYMESIKKEYPIGMRFQMKFEGDDGQEERFTGTIVGKEDSEPASWPDSKWRCFKIQWDGTLTAMHPERISPWQIIPFTSAAVHPSVSSRSKRLRTTHFRSPPKGPSTVSVYPTPSYSGVLQGQENMAQGLRSGSVLTEQQHACEFSTPCSVPPQANKAEGNNNLVDYAKPMEFENSSYPFKRKAPGVETSYRNSGAKILENPSLDSYWPYDYQNAERPLNERTTGNINNVGGQSVCKIFGVDLTKSTSPMLPNIVTSVALQDAVPVTQPKLAACDTDRLSEPSKNTRLTESGCSGSLNEQSSSTQLFQARSCTKVHKQGSALGRSVDLSRFHGYEELKKELDRMFEFNGALIDQSKGWKVIYTDDEGDIMMIGDYPWLAFCSMVRRIYIYPKEEVEKLKPGMLNV</sequence>
<dbReference type="InterPro" id="IPR033389">
    <property type="entry name" value="AUX/IAA_dom"/>
</dbReference>
<evidence type="ECO:0000256" key="1">
    <source>
        <dbReference type="ARBA" id="ARBA00003182"/>
    </source>
</evidence>
<feature type="domain" description="PB1" evidence="12">
    <location>
        <begin position="584"/>
        <end position="666"/>
    </location>
</feature>
<dbReference type="SMART" id="SM01019">
    <property type="entry name" value="B3"/>
    <property type="match status" value="1"/>
</dbReference>
<dbReference type="GO" id="GO:0003677">
    <property type="term" value="F:DNA binding"/>
    <property type="evidence" value="ECO:0007669"/>
    <property type="project" value="UniProtKB-KW"/>
</dbReference>
<dbReference type="OrthoDB" id="1912783at2759"/>
<dbReference type="SUPFAM" id="SSF54277">
    <property type="entry name" value="CAD &amp; PB1 domains"/>
    <property type="match status" value="1"/>
</dbReference>
<comment type="subcellular location">
    <subcellularLocation>
        <location evidence="2 9">Nucleus</location>
    </subcellularLocation>
</comment>